<dbReference type="Pfam" id="PF13040">
    <property type="entry name" value="Fur_reg_FbpB"/>
    <property type="match status" value="1"/>
</dbReference>
<evidence type="ECO:0000256" key="1">
    <source>
        <dbReference type="SAM" id="Coils"/>
    </source>
</evidence>
<accession>A0ABY4JMW9</accession>
<keyword evidence="3" id="KW-1185">Reference proteome</keyword>
<sequence length="52" mass="6329">MRKSLRKSFNQLVHENKQSLLRNKEEIEKIERKIEKRHDLLSEKNKLNKAIS</sequence>
<dbReference type="EMBL" id="CP096034">
    <property type="protein sequence ID" value="UPM55182.1"/>
    <property type="molecule type" value="Genomic_DNA"/>
</dbReference>
<keyword evidence="1" id="KW-0175">Coiled coil</keyword>
<proteinExistence type="predicted"/>
<dbReference type="InterPro" id="IPR025004">
    <property type="entry name" value="SenN/SenS"/>
</dbReference>
<protein>
    <submittedName>
        <fullName evidence="2">FbpB family small basic protein</fullName>
    </submittedName>
</protein>
<evidence type="ECO:0000313" key="3">
    <source>
        <dbReference type="Proteomes" id="UP000830639"/>
    </source>
</evidence>
<evidence type="ECO:0000313" key="2">
    <source>
        <dbReference type="EMBL" id="UPM55182.1"/>
    </source>
</evidence>
<name>A0ABY4JMW9_9BACI</name>
<dbReference type="RefSeq" id="WP_248268229.1">
    <property type="nucleotide sequence ID" value="NZ_CP096034.1"/>
</dbReference>
<dbReference type="Proteomes" id="UP000830639">
    <property type="component" value="Chromosome"/>
</dbReference>
<feature type="coiled-coil region" evidence="1">
    <location>
        <begin position="17"/>
        <end position="50"/>
    </location>
</feature>
<gene>
    <name evidence="2" type="ORF">MY490_04895</name>
</gene>
<organism evidence="2 3">
    <name type="scientific">Gottfriedia acidiceleris</name>
    <dbReference type="NCBI Taxonomy" id="371036"/>
    <lineage>
        <taxon>Bacteria</taxon>
        <taxon>Bacillati</taxon>
        <taxon>Bacillota</taxon>
        <taxon>Bacilli</taxon>
        <taxon>Bacillales</taxon>
        <taxon>Bacillaceae</taxon>
        <taxon>Gottfriedia</taxon>
    </lineage>
</organism>
<reference evidence="2 3" key="1">
    <citation type="submission" date="2022-04" db="EMBL/GenBank/DDBJ databases">
        <title>Mechanism of arsenic methylation and mitigation arsenic toxicity by Bacillus sp. LH14 from an Arsenic-Contaminated Paddy Soil.</title>
        <authorList>
            <person name="Wang D."/>
        </authorList>
    </citation>
    <scope>NUCLEOTIDE SEQUENCE [LARGE SCALE GENOMIC DNA]</scope>
    <source>
        <strain evidence="2 3">LH14</strain>
    </source>
</reference>